<dbReference type="InterPro" id="IPR001343">
    <property type="entry name" value="Hemolysn_Ca-bd"/>
</dbReference>
<dbReference type="RefSeq" id="WP_203571829.1">
    <property type="nucleotide sequence ID" value="NZ_WOFE01000007.1"/>
</dbReference>
<accession>A0ABS2CED8</accession>
<reference evidence="5 6" key="1">
    <citation type="submission" date="2019-11" db="EMBL/GenBank/DDBJ databases">
        <title>Novel Deefgea species.</title>
        <authorList>
            <person name="Han J.-H."/>
        </authorList>
    </citation>
    <scope>NUCLEOTIDE SEQUENCE [LARGE SCALE GENOMIC DNA]</scope>
    <source>
        <strain evidence="5 6">LMG 24817</strain>
    </source>
</reference>
<dbReference type="Gene3D" id="2.150.10.10">
    <property type="entry name" value="Serralysin-like metalloprotease, C-terminal"/>
    <property type="match status" value="1"/>
</dbReference>
<sequence>SNDAPTATGGAVTGTEDTPLTLTWAQFNASDVDTSANNLSIRISTLPADGKLQYLNGTTWEDVAMNKLVSKADIDLGKLRFVPDLHESGDNDFTSTGVGNQKPDYAQFKYTVFDGNADSSSATMNVDIVAKADAPTISIGGVTLVDGGVSSSAIPKGNGLTVQYFAPNANDAMNTTTARDTANIESAMESGTASSTTIQTAPDKPSVATDSGYRITGLIYLEAGKTYTFSGSRDDTVLMKIGGTTVLNSPFDNFGNFSATPYKPTTSGYFSYEFVMFNASGIGNFDLKVSVNGAPAVDFNATNFNLYSSLTALENAGGVHGPLIPVGDGGIYPVGLNGQEDSFIKLSGLSVNLVDKDGSESITAISLSGLKAGSIVTDGVNNYTVPVGNDSLSIQGWNLANLSIKPPLNFNGQYDIFVNATSTEGSNKDSASSKVKLSVTVLNSYDAAVAIDDGNTIKEDSTPNPISGNVLTNDQNPDSMTLTVTKVNGNTTVTSAGTTIQGEFGTLLIKADGTYSYTLDNSNPRVNGLVNGQQLLEKFTYTLSDGTGTSSATLNITINGNSDAVTLFGSSLNDQITDNYGESITLGAGETEEGRQFILQLGATAIGNNPNGANMIQNTAGINQVIDAAGGNDYVEAGRGNDIIYLGDSGDNAHKVTGVLPTAQDVNRTSLMQMSWNGVGADPLLFDDQTLSKDARMNVFGGTTENEKGLASEWADLAHGGSGNDVIYGQAGVDLMYGGSGNDYLDGGTGSDGLRGGTGNDILRGGAGNDILRGDAGSDVFLWLPGDQAQNRGVVSISSVPGMSATDFGVSNTLKIVASATDVVKDFKTAEGDKLDLRDLLQGENHDANNPNDIGNLLNHLHFEKSGTSTVVHISTAGEFVNGTYDASKEDQTIILQGVDLTTAGNDQAIIQTLLSNKNLLTD</sequence>
<evidence type="ECO:0000313" key="5">
    <source>
        <dbReference type="EMBL" id="MBM5572501.1"/>
    </source>
</evidence>
<evidence type="ECO:0000259" key="4">
    <source>
        <dbReference type="Pfam" id="PF17803"/>
    </source>
</evidence>
<organism evidence="5 6">
    <name type="scientific">Deefgea chitinilytica</name>
    <dbReference type="NCBI Taxonomy" id="570276"/>
    <lineage>
        <taxon>Bacteria</taxon>
        <taxon>Pseudomonadati</taxon>
        <taxon>Pseudomonadota</taxon>
        <taxon>Betaproteobacteria</taxon>
        <taxon>Neisseriales</taxon>
        <taxon>Chitinibacteraceae</taxon>
        <taxon>Deefgea</taxon>
    </lineage>
</organism>
<dbReference type="Gene3D" id="2.60.40.10">
    <property type="entry name" value="Immunoglobulins"/>
    <property type="match status" value="1"/>
</dbReference>
<gene>
    <name evidence="5" type="ORF">GM173_13070</name>
</gene>
<dbReference type="Pfam" id="PF00353">
    <property type="entry name" value="HemolysinCabind"/>
    <property type="match status" value="3"/>
</dbReference>
<dbReference type="InterPro" id="IPR040853">
    <property type="entry name" value="RapA2_cadherin-like"/>
</dbReference>
<dbReference type="PRINTS" id="PR00313">
    <property type="entry name" value="CABNDNGRPT"/>
</dbReference>
<dbReference type="InterPro" id="IPR010221">
    <property type="entry name" value="VCBS_dom"/>
</dbReference>
<feature type="compositionally biased region" description="Polar residues" evidence="3">
    <location>
        <begin position="188"/>
        <end position="200"/>
    </location>
</feature>
<dbReference type="InterPro" id="IPR011049">
    <property type="entry name" value="Serralysin-like_metalloprot_C"/>
</dbReference>
<name>A0ABS2CED8_9NEIS</name>
<dbReference type="InterPro" id="IPR019960">
    <property type="entry name" value="T1SS_VCA0849"/>
</dbReference>
<feature type="domain" description="RapA2 cadherin-like" evidence="4">
    <location>
        <begin position="2"/>
        <end position="56"/>
    </location>
</feature>
<keyword evidence="6" id="KW-1185">Reference proteome</keyword>
<dbReference type="NCBIfam" id="TIGR01965">
    <property type="entry name" value="VCBS_repeat"/>
    <property type="match status" value="1"/>
</dbReference>
<feature type="region of interest" description="Disordered" evidence="3">
    <location>
        <begin position="188"/>
        <end position="208"/>
    </location>
</feature>
<evidence type="ECO:0000256" key="2">
    <source>
        <dbReference type="ARBA" id="ARBA00022525"/>
    </source>
</evidence>
<dbReference type="PANTHER" id="PTHR38340">
    <property type="entry name" value="S-LAYER PROTEIN"/>
    <property type="match status" value="1"/>
</dbReference>
<feature type="domain" description="RapA2 cadherin-like" evidence="4">
    <location>
        <begin position="437"/>
        <end position="517"/>
    </location>
</feature>
<dbReference type="InterPro" id="IPR013783">
    <property type="entry name" value="Ig-like_fold"/>
</dbReference>
<dbReference type="Pfam" id="PF17803">
    <property type="entry name" value="Cadherin_4"/>
    <property type="match status" value="2"/>
</dbReference>
<dbReference type="SUPFAM" id="SSF51120">
    <property type="entry name" value="beta-Roll"/>
    <property type="match status" value="1"/>
</dbReference>
<dbReference type="Proteomes" id="UP001195660">
    <property type="component" value="Unassembled WGS sequence"/>
</dbReference>
<keyword evidence="2" id="KW-0964">Secreted</keyword>
<comment type="subcellular location">
    <subcellularLocation>
        <location evidence="1">Secreted</location>
    </subcellularLocation>
</comment>
<dbReference type="NCBIfam" id="TIGR03661">
    <property type="entry name" value="T1SS_VCA0849"/>
    <property type="match status" value="1"/>
</dbReference>
<dbReference type="PROSITE" id="PS00330">
    <property type="entry name" value="HEMOLYSIN_CALCIUM"/>
    <property type="match status" value="2"/>
</dbReference>
<proteinExistence type="predicted"/>
<dbReference type="PANTHER" id="PTHR38340:SF1">
    <property type="entry name" value="S-LAYER PROTEIN"/>
    <property type="match status" value="1"/>
</dbReference>
<dbReference type="EMBL" id="WOFE01000007">
    <property type="protein sequence ID" value="MBM5572501.1"/>
    <property type="molecule type" value="Genomic_DNA"/>
</dbReference>
<evidence type="ECO:0000256" key="1">
    <source>
        <dbReference type="ARBA" id="ARBA00004613"/>
    </source>
</evidence>
<evidence type="ECO:0000256" key="3">
    <source>
        <dbReference type="SAM" id="MobiDB-lite"/>
    </source>
</evidence>
<protein>
    <submittedName>
        <fullName evidence="5">Type I secretion C-terminal target domain-containing protein</fullName>
    </submittedName>
</protein>
<evidence type="ECO:0000313" key="6">
    <source>
        <dbReference type="Proteomes" id="UP001195660"/>
    </source>
</evidence>
<dbReference type="InterPro" id="IPR018511">
    <property type="entry name" value="Hemolysin-typ_Ca-bd_CS"/>
</dbReference>
<comment type="caution">
    <text evidence="5">The sequence shown here is derived from an EMBL/GenBank/DDBJ whole genome shotgun (WGS) entry which is preliminary data.</text>
</comment>
<feature type="non-terminal residue" evidence="5">
    <location>
        <position position="1"/>
    </location>
</feature>
<dbReference type="InterPro" id="IPR050557">
    <property type="entry name" value="RTX_toxin/Mannuronan_C5-epim"/>
</dbReference>